<dbReference type="InterPro" id="IPR057672">
    <property type="entry name" value="TPR_IPO4/5"/>
</dbReference>
<dbReference type="Pfam" id="PF25574">
    <property type="entry name" value="TPR_IMB1"/>
    <property type="match status" value="1"/>
</dbReference>
<dbReference type="InterPro" id="IPR040122">
    <property type="entry name" value="Importin_beta"/>
</dbReference>
<dbReference type="InterPro" id="IPR016024">
    <property type="entry name" value="ARM-type_fold"/>
</dbReference>
<reference evidence="10" key="1">
    <citation type="submission" date="2025-08" db="UniProtKB">
        <authorList>
            <consortium name="Ensembl"/>
        </authorList>
    </citation>
    <scope>IDENTIFICATION</scope>
</reference>
<dbReference type="Pfam" id="PF25780">
    <property type="entry name" value="TPR_IPO5"/>
    <property type="match status" value="1"/>
</dbReference>
<evidence type="ECO:0000313" key="11">
    <source>
        <dbReference type="Proteomes" id="UP000694427"/>
    </source>
</evidence>
<evidence type="ECO:0000313" key="10">
    <source>
        <dbReference type="Ensembl" id="ENSCCRP00010120911.1"/>
    </source>
</evidence>
<feature type="domain" description="TOG" evidence="9">
    <location>
        <begin position="340"/>
        <end position="592"/>
    </location>
</feature>
<dbReference type="Pfam" id="PF02985">
    <property type="entry name" value="HEAT"/>
    <property type="match status" value="1"/>
</dbReference>
<dbReference type="PANTHER" id="PTHR10527">
    <property type="entry name" value="IMPORTIN BETA"/>
    <property type="match status" value="1"/>
</dbReference>
<evidence type="ECO:0000259" key="9">
    <source>
        <dbReference type="SMART" id="SM01349"/>
    </source>
</evidence>
<dbReference type="Proteomes" id="UP000694427">
    <property type="component" value="Unplaced"/>
</dbReference>
<dbReference type="InterPro" id="IPR034085">
    <property type="entry name" value="TOG"/>
</dbReference>
<dbReference type="SUPFAM" id="SSF48371">
    <property type="entry name" value="ARM repeat"/>
    <property type="match status" value="1"/>
</dbReference>
<dbReference type="InterPro" id="IPR041653">
    <property type="entry name" value="Importin_rep_4"/>
</dbReference>
<organism evidence="10 11">
    <name type="scientific">Cyprinus carpio</name>
    <name type="common">Common carp</name>
    <dbReference type="NCBI Taxonomy" id="7962"/>
    <lineage>
        <taxon>Eukaryota</taxon>
        <taxon>Metazoa</taxon>
        <taxon>Chordata</taxon>
        <taxon>Craniata</taxon>
        <taxon>Vertebrata</taxon>
        <taxon>Euteleostomi</taxon>
        <taxon>Actinopterygii</taxon>
        <taxon>Neopterygii</taxon>
        <taxon>Teleostei</taxon>
        <taxon>Ostariophysi</taxon>
        <taxon>Cypriniformes</taxon>
        <taxon>Cyprinidae</taxon>
        <taxon>Cyprininae</taxon>
        <taxon>Cyprinus</taxon>
    </lineage>
</organism>
<keyword evidence="11" id="KW-1185">Reference proteome</keyword>
<dbReference type="Gene3D" id="1.25.10.10">
    <property type="entry name" value="Leucine-rich Repeat Variant"/>
    <property type="match status" value="1"/>
</dbReference>
<proteinExistence type="predicted"/>
<reference evidence="10" key="2">
    <citation type="submission" date="2025-09" db="UniProtKB">
        <authorList>
            <consortium name="Ensembl"/>
        </authorList>
    </citation>
    <scope>IDENTIFICATION</scope>
</reference>
<evidence type="ECO:0000256" key="2">
    <source>
        <dbReference type="ARBA" id="ARBA00004496"/>
    </source>
</evidence>
<keyword evidence="4" id="KW-0963">Cytoplasm</keyword>
<evidence type="ECO:0000256" key="1">
    <source>
        <dbReference type="ARBA" id="ARBA00004123"/>
    </source>
</evidence>
<keyword evidence="7" id="KW-0007">Acetylation</keyword>
<dbReference type="SMART" id="SM01349">
    <property type="entry name" value="TOG"/>
    <property type="match status" value="1"/>
</dbReference>
<keyword evidence="8" id="KW-0539">Nucleus</keyword>
<sequence>MVEITNSSCLDIGEKFSFETKCKCACLAIFWVLNTSLQKCLKLSNVSPQVKQMAAVLLRRLMSSSFEEVYPSLAIDVQTAIKTELLAGIQSEGSPNIRKKVCDIAAELTRNLIDDDGNNQWPEILKFLFDSVNSQDVNLREAALHIFWNFPGIFGNQQQHYLEVIKRMLVQCMQDQENPQIRTLAARAASSFILSNESNTALLKHFSDLLPGILQAVNESCYRGDDSVLKSLVEIADTAPKYLRPNLEATLQLSLKLCADTNLTNMQRQLALEVIVTLSETAAAMLRKHTNIVAQSVPQMLSMMVDLEEDEEWAMADELEDDDFDSNAVAGESALDRIACGLGGKIVLPMIKQHIMQMLQNPDWKYRHAGLMALSAIGEGCHQQMEAILSEIVSFVLLFCQDPHPRVRYAACNAIGQMATDFAPTFQKKFHDKVISALLQTMEDQTNPRVQAHAAAALINFTEDCPKTLLLPYLDSLVQHLHVIMVAKLQELIQKGTKLVLEQVVTSIASVADTAEEKFVPYYDLFMPSLKHIVENAVQKELRLLRGKTIECISLIGLAVGKEKFMPDASAVMQLLLKTQTDFNDLEDDDPQISYMISAWARMCKILGKEFQQYLPVVMGPLMKTASIKPEVALLDTQDMENMSEDDGWEFVNLGDQQSFGIKTAGLEEKATACQMLVCYAKELKEGFVEYTEQVVKLMIWLGSLTCFSRVRVAAAESMPLLLECARVRGPEYLTQMWHFMCDALIKSIGTEPDSDVLSEIMHSFAKCIELMRDGCLNNEHFEELGGILKGKLEEHFKNQELRQAKRQDEDYDEQVEETLQDEDDNDVYILTKVSDILHSIFSSYREKVLPWFEQLLQLFVNLICPHRPWADRQWGLCIFDDVIEHCSPSSFKYAEYFLRPMMQSLCDTSPEVRQAAAYGIGVMAQFGGENYRPAFTEAVPLLVGVIQAPDSRAKENVNATENCISAVAKVMKYRPECVNVNEILPHWLSWLPLNEDKEEAVHTFNYLCDLIESNNSIVLGPDNTNLPKIFVIIADGVANESIKGEDGCSKRMANVIRQVQVSGGLWTQCVSALNETQQKAIQDLLNTA</sequence>
<evidence type="ECO:0000256" key="7">
    <source>
        <dbReference type="ARBA" id="ARBA00022990"/>
    </source>
</evidence>
<dbReference type="GO" id="GO:0005737">
    <property type="term" value="C:cytoplasm"/>
    <property type="evidence" value="ECO:0007669"/>
    <property type="project" value="UniProtKB-SubCell"/>
</dbReference>
<dbReference type="AlphaFoldDB" id="A0A8C1YDX0"/>
<evidence type="ECO:0000256" key="4">
    <source>
        <dbReference type="ARBA" id="ARBA00022490"/>
    </source>
</evidence>
<dbReference type="GO" id="GO:0006606">
    <property type="term" value="P:protein import into nucleus"/>
    <property type="evidence" value="ECO:0007669"/>
    <property type="project" value="InterPro"/>
</dbReference>
<comment type="subcellular location">
    <subcellularLocation>
        <location evidence="2">Cytoplasm</location>
    </subcellularLocation>
    <subcellularLocation>
        <location evidence="1">Nucleus</location>
    </subcellularLocation>
</comment>
<dbReference type="InterPro" id="IPR041389">
    <property type="entry name" value="Importin_rep_6"/>
</dbReference>
<name>A0A8C1YDX0_CYPCA</name>
<evidence type="ECO:0000256" key="6">
    <source>
        <dbReference type="ARBA" id="ARBA00022927"/>
    </source>
</evidence>
<accession>A0A8C1YDX0</accession>
<keyword evidence="3" id="KW-0813">Transport</keyword>
<keyword evidence="6" id="KW-0653">Protein transport</keyword>
<protein>
    <submittedName>
        <fullName evidence="10">Karyopherin (importin) beta 3</fullName>
    </submittedName>
</protein>
<dbReference type="InterPro" id="IPR000357">
    <property type="entry name" value="HEAT"/>
</dbReference>
<dbReference type="Ensembl" id="ENSCCRT00010134288.1">
    <property type="protein sequence ID" value="ENSCCRP00010120911.1"/>
    <property type="gene ID" value="ENSCCRG00010052791.1"/>
</dbReference>
<dbReference type="Pfam" id="PF18808">
    <property type="entry name" value="Importin_rep_4"/>
    <property type="match status" value="1"/>
</dbReference>
<evidence type="ECO:0000256" key="8">
    <source>
        <dbReference type="ARBA" id="ARBA00023242"/>
    </source>
</evidence>
<dbReference type="GO" id="GO:0005634">
    <property type="term" value="C:nucleus"/>
    <property type="evidence" value="ECO:0007669"/>
    <property type="project" value="UniProtKB-SubCell"/>
</dbReference>
<dbReference type="InterPro" id="IPR040928">
    <property type="entry name" value="Importin_rep_5"/>
</dbReference>
<dbReference type="InterPro" id="IPR011989">
    <property type="entry name" value="ARM-like"/>
</dbReference>
<dbReference type="Pfam" id="PF18816">
    <property type="entry name" value="Importin_rep_5"/>
    <property type="match status" value="1"/>
</dbReference>
<keyword evidence="5" id="KW-0677">Repeat</keyword>
<evidence type="ECO:0000256" key="3">
    <source>
        <dbReference type="ARBA" id="ARBA00022448"/>
    </source>
</evidence>
<evidence type="ECO:0000256" key="5">
    <source>
        <dbReference type="ARBA" id="ARBA00022737"/>
    </source>
</evidence>
<dbReference type="Pfam" id="PF13513">
    <property type="entry name" value="HEAT_EZ"/>
    <property type="match status" value="1"/>
</dbReference>
<dbReference type="InterPro" id="IPR058584">
    <property type="entry name" value="IMB1_TNPO1-like_TPR"/>
</dbReference>
<dbReference type="Pfam" id="PF18829">
    <property type="entry name" value="Importin_rep_6"/>
    <property type="match status" value="1"/>
</dbReference>